<evidence type="ECO:0000256" key="9">
    <source>
        <dbReference type="SAM" id="MobiDB-lite"/>
    </source>
</evidence>
<evidence type="ECO:0000259" key="10">
    <source>
        <dbReference type="PROSITE" id="PS51059"/>
    </source>
</evidence>
<evidence type="ECO:0000313" key="12">
    <source>
        <dbReference type="Ensembl" id="ENSLBEP00000035257.1"/>
    </source>
</evidence>
<dbReference type="Proteomes" id="UP000261660">
    <property type="component" value="Unplaced"/>
</dbReference>
<dbReference type="STRING" id="56723.ENSLBEP00000035257"/>
<feature type="compositionally biased region" description="Gly residues" evidence="9">
    <location>
        <begin position="1079"/>
        <end position="1093"/>
    </location>
</feature>
<dbReference type="SUPFAM" id="SSF52949">
    <property type="entry name" value="Macro domain-like"/>
    <property type="match status" value="3"/>
</dbReference>
<dbReference type="InterPro" id="IPR057050">
    <property type="entry name" value="RRM_PARP14_2"/>
</dbReference>
<dbReference type="GeneTree" id="ENSGT00940000165390"/>
<evidence type="ECO:0000256" key="3">
    <source>
        <dbReference type="ARBA" id="ARBA00022679"/>
    </source>
</evidence>
<dbReference type="GO" id="GO:0005737">
    <property type="term" value="C:cytoplasm"/>
    <property type="evidence" value="ECO:0007669"/>
    <property type="project" value="TreeGrafter"/>
</dbReference>
<dbReference type="Pfam" id="PF23254">
    <property type="entry name" value="KH_PARP14_8"/>
    <property type="match status" value="1"/>
</dbReference>
<dbReference type="InterPro" id="IPR052056">
    <property type="entry name" value="Mono-ARTD/PARP"/>
</dbReference>
<dbReference type="InterPro" id="IPR057047">
    <property type="entry name" value="PARP14_KH_5"/>
</dbReference>
<evidence type="ECO:0000256" key="4">
    <source>
        <dbReference type="ARBA" id="ARBA00023027"/>
    </source>
</evidence>
<evidence type="ECO:0000256" key="6">
    <source>
        <dbReference type="ARBA" id="ARBA00024347"/>
    </source>
</evidence>
<feature type="region of interest" description="Disordered" evidence="9">
    <location>
        <begin position="963"/>
        <end position="1106"/>
    </location>
</feature>
<evidence type="ECO:0000256" key="1">
    <source>
        <dbReference type="ARBA" id="ARBA00004123"/>
    </source>
</evidence>
<dbReference type="InterPro" id="IPR057048">
    <property type="entry name" value="PARP14_KH_6"/>
</dbReference>
<accession>A0A3Q3GMV8</accession>
<dbReference type="Pfam" id="PF00644">
    <property type="entry name" value="PARP"/>
    <property type="match status" value="1"/>
</dbReference>
<feature type="region of interest" description="Disordered" evidence="9">
    <location>
        <begin position="87"/>
        <end position="124"/>
    </location>
</feature>
<dbReference type="InterPro" id="IPR037197">
    <property type="entry name" value="WWE_dom_sf"/>
</dbReference>
<dbReference type="CDD" id="cd02907">
    <property type="entry name" value="Macro_Af1521_BAL-like"/>
    <property type="match status" value="1"/>
</dbReference>
<dbReference type="InterPro" id="IPR057051">
    <property type="entry name" value="PARP14_RPM_1"/>
</dbReference>
<sequence length="1980" mass="218279">MEETEECVPVIVEGVWSAAQTKTVKNKLQLYFQSKKKSGGGECRVEAEEGALRAAVYFRVEEVRERVLARKNHEITVDNQAVTLHLSSAPSPADGADVSDSATDSKMPESEVEPGDGASAEKQDESIQSFSVVLDNVGSNMSRDLLLMLVETISGLDDSFYSLEIIVESDRAVVTFKSPADVEKFLTMSQTSQKLQKLKLTAWKLEETKSVRVESLPSAVVEDLLELFFEKNWALPKNITMVPDEEAAIVTFLDPKVVKNICIKQEYVIGSTPVKVYPYYESLGTALYGKERPTWKMPEPFTEGVHPVIWKFLQMKKLSNKINDQMRPYFCSVNMENPEVKLSPIPNFLRQKGLTAQQVDMWKSTAQDAFRQHMSQYTAFECTTNGPAWKAAEKDVRSVVREDAHLVLDASRGVLTVAGKADNVKTFRVSVENIVSKALSHIERQTNGVSEVMNLAPAVFYILQQEGIQKATQDISPEMNLSYDKNSQKLTITGLSAEVSKTKAWILERNVGRSKKQIELHSGLLDFLKTVDPMDMSHHLFTSHGISAIFSVERKGVLLLGSSEGALADAERKINASLTVMMLDVEDQAVLNLPNWADLHRQLLDTYNSSNKKTVSIQIYPGRQDQITVAGFLNPVKEVSRNLSEFIKCYSRIEERIRSQSAVVEFIDKKKKLEWSSIAKDNDVKVNLDPLRQRIYITGARLHVQKAKSCLEELTSSLFSDNLRMNKPGAKKYFQSQESWFQANIMSEFSCVVMLRPENQEEEEEENYEDENGFIYCKVKTAGGVLVSVSKADICHFGVDAVVNAANEELQHIGGLALAMLKAAGPELQKISNNYVSKNGKLHPSDAIVTSACNLPCKYIVHAVGPRFSDYDKKTAVSRLKRAVSESLRKAESVNCSTVALPAISSGVFGFPVDLCAETIAEAVREYCDSPESPGSLTEIHLVDNNDNTVRVLAAAFNKEFSDLGPTMTLPPQSGGQSSRASGGYQRGRGRGGQRQSPRGRKFNERGGRGAQGGGRGAQGGGRGAQGGGRGAQGGERGYKGRGQGYQGRGQGYQGGGQGYQREEGYQGGGRGYQREEGYQGGEGRGYQGGGQGYQSEEGYQGGGGRGYQGEGYIGEGGYQGGGRGAGETGAGFEWSLQNNRGGQSPRGHGKHGGHGGPGRMEQTTNEGLKIALLEGNIQDQTTHVIVNTIAENMNLTQGAVSKAILLSAGPGLQAAVTSEAGVSMLQYGDVIITDSFNLMCHRVFHVVCPGWDNGGGQAEETLITIIRYCLAKAEKLKMTSLSFPAIGTGNLSFPKDVVSRVLLKEIHNFSSSTSPRHLREVAIVVHPSDRQTVDRFTRDFKSQTGQRNFQHEAPEFSHPAGQSFRQSQQSSASFGQVGSPSLGVYQMQMGTLTLEVSSGDITKETCDVIINASNQTFNLQSGVSKAILDSAGMSVQMECAQIVSSPGYQPSLMIVTSAGQLPSRNIIHIVGQSDPVRIKEMVYSVLKICEENKFKSVAFPALGTGQGGANPSLVADAMVDAVVDFVRKKRPKSVHSVKILIFQTFMVMEFHKCMKKREGEGVEEKGFFTKIKDTFTSLFAGSVDKRTRPGNLDLETEEFEPTEFEFCADNQTALVLAKKKIEKLILDEQAEKTIQDQYISQLSQEDMEKLKDLQRNLTVSIRLDKGQEDKEPKIHLEGLTRDVSTAESTIREIIQRVERQENLRSKAILASSLVEWQFQHPNGNNVSFDIFINLKLEEALEKKELVKIKINNENYNADVNYRKAISVNGHKMVELLRKDLKSDAPLPSNWEDMKGDLIKLFALTAGSKEYKDVETKVTKTGLTITIISIERVQSPTLWQSYQLKKKHMEKKNNHTKNEKRLFHGTGADSIDLINKDGFNRSYAGKHAAMYGNGTYFAVDPRYSAQGYASPDTQGHKRMYLARVLVGDFTQGRGGMLTPPAKSGNTSDLYDSVTDNKSPPSMFIVFNDTHAYPEYLITFT</sequence>
<feature type="region of interest" description="Disordered" evidence="9">
    <location>
        <begin position="1342"/>
        <end position="1376"/>
    </location>
</feature>
<dbReference type="Ensembl" id="ENSLBET00000036753.1">
    <property type="protein sequence ID" value="ENSLBEP00000035257.1"/>
    <property type="gene ID" value="ENSLBEG00000026419.1"/>
</dbReference>
<dbReference type="Gene3D" id="3.40.220.10">
    <property type="entry name" value="Leucine Aminopeptidase, subunit E, domain 1"/>
    <property type="match status" value="3"/>
</dbReference>
<dbReference type="InParanoid" id="A0A3Q3GMV8"/>
<dbReference type="SUPFAM" id="SSF56399">
    <property type="entry name" value="ADP-ribosylation"/>
    <property type="match status" value="1"/>
</dbReference>
<dbReference type="Pfam" id="PF22005">
    <property type="entry name" value="WWE_1"/>
    <property type="match status" value="1"/>
</dbReference>
<dbReference type="Gene3D" id="3.30.70.330">
    <property type="match status" value="2"/>
</dbReference>
<dbReference type="Pfam" id="PF23252">
    <property type="entry name" value="KH_PARP14_5"/>
    <property type="match status" value="1"/>
</dbReference>
<dbReference type="Pfam" id="PF23245">
    <property type="entry name" value="RRM_PARP14_2"/>
    <property type="match status" value="1"/>
</dbReference>
<comment type="subcellular location">
    <subcellularLocation>
        <location evidence="1">Nucleus</location>
    </subcellularLocation>
</comment>
<dbReference type="InterPro" id="IPR057045">
    <property type="entry name" value="PARP14_KH_3"/>
</dbReference>
<dbReference type="Pfam" id="PF23249">
    <property type="entry name" value="KH_PARP14_3"/>
    <property type="match status" value="1"/>
</dbReference>
<dbReference type="GO" id="GO:0010629">
    <property type="term" value="P:negative regulation of gene expression"/>
    <property type="evidence" value="ECO:0007669"/>
    <property type="project" value="TreeGrafter"/>
</dbReference>
<evidence type="ECO:0000256" key="2">
    <source>
        <dbReference type="ARBA" id="ARBA00022676"/>
    </source>
</evidence>
<dbReference type="InterPro" id="IPR043472">
    <property type="entry name" value="Macro_dom-like"/>
</dbReference>
<dbReference type="SMART" id="SM00506">
    <property type="entry name" value="A1pp"/>
    <property type="match status" value="3"/>
</dbReference>
<dbReference type="InterPro" id="IPR012677">
    <property type="entry name" value="Nucleotide-bd_a/b_plait_sf"/>
</dbReference>
<keyword evidence="4 7" id="KW-0520">NAD</keyword>
<feature type="domain" description="Macro" evidence="11">
    <location>
        <begin position="1382"/>
        <end position="1559"/>
    </location>
</feature>
<dbReference type="CDD" id="cd01439">
    <property type="entry name" value="TCCD_inducible_PARP_like"/>
    <property type="match status" value="1"/>
</dbReference>
<feature type="coiled-coil region" evidence="8">
    <location>
        <begin position="1677"/>
        <end position="1704"/>
    </location>
</feature>
<dbReference type="InterPro" id="IPR057049">
    <property type="entry name" value="PARP14_KH_8"/>
</dbReference>
<dbReference type="PROSITE" id="PS51154">
    <property type="entry name" value="MACRO"/>
    <property type="match status" value="3"/>
</dbReference>
<dbReference type="Pfam" id="PF23251">
    <property type="entry name" value="KH_PARP14_4"/>
    <property type="match status" value="1"/>
</dbReference>
<evidence type="ECO:0000256" key="5">
    <source>
        <dbReference type="ARBA" id="ARBA00023242"/>
    </source>
</evidence>
<proteinExistence type="inferred from homology"/>
<reference evidence="12" key="1">
    <citation type="submission" date="2025-08" db="UniProtKB">
        <authorList>
            <consortium name="Ensembl"/>
        </authorList>
    </citation>
    <scope>IDENTIFICATION</scope>
</reference>
<dbReference type="Pfam" id="PF23085">
    <property type="entry name" value="RRM_PARP14_3"/>
    <property type="match status" value="1"/>
</dbReference>
<dbReference type="Gene3D" id="3.30.720.50">
    <property type="match status" value="1"/>
</dbReference>
<dbReference type="Pfam" id="PF23253">
    <property type="entry name" value="KH_PARP14_6"/>
    <property type="match status" value="1"/>
</dbReference>
<name>A0A3Q3GMV8_9LABR</name>
<evidence type="ECO:0000256" key="7">
    <source>
        <dbReference type="RuleBase" id="RU362114"/>
    </source>
</evidence>
<dbReference type="Pfam" id="PF23248">
    <property type="entry name" value="KH_PARP14_2"/>
    <property type="match status" value="1"/>
</dbReference>
<feature type="compositionally biased region" description="Gly residues" evidence="9">
    <location>
        <begin position="1009"/>
        <end position="1059"/>
    </location>
</feature>
<feature type="domain" description="Macro" evidence="11">
    <location>
        <begin position="774"/>
        <end position="961"/>
    </location>
</feature>
<dbReference type="GO" id="GO:0003714">
    <property type="term" value="F:transcription corepressor activity"/>
    <property type="evidence" value="ECO:0007669"/>
    <property type="project" value="TreeGrafter"/>
</dbReference>
<keyword evidence="13" id="KW-1185">Reference proteome</keyword>
<dbReference type="InterPro" id="IPR012317">
    <property type="entry name" value="Poly(ADP-ribose)pol_cat_dom"/>
</dbReference>
<dbReference type="Pfam" id="PF23084">
    <property type="entry name" value="KH_PARP14_1"/>
    <property type="match status" value="1"/>
</dbReference>
<keyword evidence="3 7" id="KW-0808">Transferase</keyword>
<dbReference type="CDD" id="cd02903">
    <property type="entry name" value="Macro_BAL-like"/>
    <property type="match status" value="1"/>
</dbReference>
<dbReference type="PANTHER" id="PTHR14453:SF106">
    <property type="entry name" value="POLY [ADP-RIBOSE] POLYMERASE"/>
    <property type="match status" value="1"/>
</dbReference>
<dbReference type="InterPro" id="IPR057043">
    <property type="entry name" value="PARP14_KH_2"/>
</dbReference>
<evidence type="ECO:0000259" key="11">
    <source>
        <dbReference type="PROSITE" id="PS51154"/>
    </source>
</evidence>
<keyword evidence="2 7" id="KW-0328">Glycosyltransferase</keyword>
<dbReference type="PROSITE" id="PS51059">
    <property type="entry name" value="PARP_CATALYTIC"/>
    <property type="match status" value="1"/>
</dbReference>
<comment type="similarity">
    <text evidence="6">Belongs to the ARTD/PARP family.</text>
</comment>
<feature type="region of interest" description="Disordered" evidence="9">
    <location>
        <begin position="1138"/>
        <end position="1163"/>
    </location>
</feature>
<dbReference type="Pfam" id="PF01661">
    <property type="entry name" value="Macro"/>
    <property type="match status" value="3"/>
</dbReference>
<evidence type="ECO:0000313" key="13">
    <source>
        <dbReference type="Proteomes" id="UP000261660"/>
    </source>
</evidence>
<dbReference type="EC" id="2.4.2.-" evidence="7"/>
<dbReference type="GO" id="GO:1990404">
    <property type="term" value="F:NAD+-protein mono-ADP-ribosyltransferase activity"/>
    <property type="evidence" value="ECO:0007669"/>
    <property type="project" value="TreeGrafter"/>
</dbReference>
<feature type="compositionally biased region" description="Low complexity" evidence="9">
    <location>
        <begin position="973"/>
        <end position="984"/>
    </location>
</feature>
<keyword evidence="8" id="KW-0175">Coiled coil</keyword>
<organism evidence="12 13">
    <name type="scientific">Labrus bergylta</name>
    <name type="common">ballan wrasse</name>
    <dbReference type="NCBI Taxonomy" id="56723"/>
    <lineage>
        <taxon>Eukaryota</taxon>
        <taxon>Metazoa</taxon>
        <taxon>Chordata</taxon>
        <taxon>Craniata</taxon>
        <taxon>Vertebrata</taxon>
        <taxon>Euteleostomi</taxon>
        <taxon>Actinopterygii</taxon>
        <taxon>Neopterygii</taxon>
        <taxon>Teleostei</taxon>
        <taxon>Neoteleostei</taxon>
        <taxon>Acanthomorphata</taxon>
        <taxon>Eupercaria</taxon>
        <taxon>Labriformes</taxon>
        <taxon>Labridae</taxon>
        <taxon>Labrus</taxon>
    </lineage>
</organism>
<dbReference type="FunFam" id="3.90.228.10:FF:000008">
    <property type="entry name" value="Poly [ADP-ribose] polymerase"/>
    <property type="match status" value="1"/>
</dbReference>
<dbReference type="GO" id="GO:0003950">
    <property type="term" value="F:NAD+ poly-ADP-ribosyltransferase activity"/>
    <property type="evidence" value="ECO:0007669"/>
    <property type="project" value="UniProtKB-UniRule"/>
</dbReference>
<feature type="domain" description="PARP catalytic" evidence="10">
    <location>
        <begin position="1785"/>
        <end position="1980"/>
    </location>
</feature>
<keyword evidence="5" id="KW-0539">Nucleus</keyword>
<feature type="domain" description="Macro" evidence="11">
    <location>
        <begin position="1158"/>
        <end position="1345"/>
    </location>
</feature>
<reference evidence="12" key="2">
    <citation type="submission" date="2025-09" db="UniProtKB">
        <authorList>
            <consortium name="Ensembl"/>
        </authorList>
    </citation>
    <scope>IDENTIFICATION</scope>
</reference>
<evidence type="ECO:0000256" key="8">
    <source>
        <dbReference type="SAM" id="Coils"/>
    </source>
</evidence>
<feature type="compositionally biased region" description="Low complexity" evidence="9">
    <location>
        <begin position="1361"/>
        <end position="1376"/>
    </location>
</feature>
<dbReference type="InterPro" id="IPR054596">
    <property type="entry name" value="PARP14_WWE"/>
</dbReference>
<dbReference type="InterPro" id="IPR057044">
    <property type="entry name" value="PARP14_KH_1"/>
</dbReference>
<dbReference type="Pfam" id="PF23222">
    <property type="entry name" value="RRM_PARP14_1"/>
    <property type="match status" value="1"/>
</dbReference>
<dbReference type="PANTHER" id="PTHR14453">
    <property type="entry name" value="PARP/ZINC FINGER CCCH TYPE DOMAIN CONTAINING PROTEIN"/>
    <property type="match status" value="1"/>
</dbReference>
<dbReference type="InterPro" id="IPR057046">
    <property type="entry name" value="PARP14_KH_4"/>
</dbReference>
<protein>
    <recommendedName>
        <fullName evidence="7">Poly [ADP-ribose] polymerase</fullName>
        <shortName evidence="7">PARP</shortName>
        <ecNumber evidence="7">2.4.2.-</ecNumber>
    </recommendedName>
</protein>
<dbReference type="Gene3D" id="3.90.228.10">
    <property type="match status" value="1"/>
</dbReference>
<dbReference type="GO" id="GO:0070212">
    <property type="term" value="P:protein poly-ADP-ribosylation"/>
    <property type="evidence" value="ECO:0007669"/>
    <property type="project" value="TreeGrafter"/>
</dbReference>
<dbReference type="GO" id="GO:0005634">
    <property type="term" value="C:nucleus"/>
    <property type="evidence" value="ECO:0007669"/>
    <property type="project" value="UniProtKB-SubCell"/>
</dbReference>
<dbReference type="InterPro" id="IPR002589">
    <property type="entry name" value="Macro_dom"/>
</dbReference>